<keyword evidence="3" id="KW-1185">Reference proteome</keyword>
<dbReference type="AlphaFoldDB" id="A0A8J3GW77"/>
<dbReference type="Proteomes" id="UP000626220">
    <property type="component" value="Unassembled WGS sequence"/>
</dbReference>
<reference evidence="2" key="2">
    <citation type="submission" date="2020-09" db="EMBL/GenBank/DDBJ databases">
        <authorList>
            <person name="Sun Q."/>
            <person name="Kim S."/>
        </authorList>
    </citation>
    <scope>NUCLEOTIDE SEQUENCE</scope>
    <source>
        <strain evidence="2">KCTC 42650</strain>
    </source>
</reference>
<organism evidence="2 3">
    <name type="scientific">Seohaeicola zhoushanensis</name>
    <dbReference type="NCBI Taxonomy" id="1569283"/>
    <lineage>
        <taxon>Bacteria</taxon>
        <taxon>Pseudomonadati</taxon>
        <taxon>Pseudomonadota</taxon>
        <taxon>Alphaproteobacteria</taxon>
        <taxon>Rhodobacterales</taxon>
        <taxon>Roseobacteraceae</taxon>
        <taxon>Seohaeicola</taxon>
    </lineage>
</organism>
<proteinExistence type="predicted"/>
<dbReference type="InterPro" id="IPR025479">
    <property type="entry name" value="DUF4329"/>
</dbReference>
<evidence type="ECO:0000313" key="2">
    <source>
        <dbReference type="EMBL" id="GHF43604.1"/>
    </source>
</evidence>
<dbReference type="RefSeq" id="WP_189679346.1">
    <property type="nucleotide sequence ID" value="NZ_BNCJ01000002.1"/>
</dbReference>
<comment type="caution">
    <text evidence="2">The sequence shown here is derived from an EMBL/GenBank/DDBJ whole genome shotgun (WGS) entry which is preliminary data.</text>
</comment>
<gene>
    <name evidence="2" type="ORF">GCM10017056_14380</name>
</gene>
<dbReference type="EMBL" id="BNCJ01000002">
    <property type="protein sequence ID" value="GHF43604.1"/>
    <property type="molecule type" value="Genomic_DNA"/>
</dbReference>
<evidence type="ECO:0000313" key="3">
    <source>
        <dbReference type="Proteomes" id="UP000626220"/>
    </source>
</evidence>
<feature type="domain" description="DUF4329" evidence="1">
    <location>
        <begin position="37"/>
        <end position="143"/>
    </location>
</feature>
<reference evidence="2" key="1">
    <citation type="journal article" date="2014" name="Int. J. Syst. Evol. Microbiol.">
        <title>Complete genome sequence of Corynebacterium casei LMG S-19264T (=DSM 44701T), isolated from a smear-ripened cheese.</title>
        <authorList>
            <consortium name="US DOE Joint Genome Institute (JGI-PGF)"/>
            <person name="Walter F."/>
            <person name="Albersmeier A."/>
            <person name="Kalinowski J."/>
            <person name="Ruckert C."/>
        </authorList>
    </citation>
    <scope>NUCLEOTIDE SEQUENCE</scope>
    <source>
        <strain evidence="2">KCTC 42650</strain>
    </source>
</reference>
<protein>
    <recommendedName>
        <fullName evidence="1">DUF4329 domain-containing protein</fullName>
    </recommendedName>
</protein>
<dbReference type="Pfam" id="PF14220">
    <property type="entry name" value="DUF4329"/>
    <property type="match status" value="1"/>
</dbReference>
<evidence type="ECO:0000259" key="1">
    <source>
        <dbReference type="Pfam" id="PF14220"/>
    </source>
</evidence>
<name>A0A8J3GW77_9RHOB</name>
<sequence length="178" mass="19484">MMLILLLALSLVLQPTDVPPAHPEPEEVALVIHRLGPLQTLSFATDREYCGYLLGGANGALFFTEMVRGGHDGCTPLRPGGGRRVLASVHTHGAYNPRVPAEFPTTLDIESDRREGVAGYVATPGGRLWYIDSRRMVTFQLCGPGCLPQDPKFREGDDGVISERYTYRQLLALETGHP</sequence>
<accession>A0A8J3GW77</accession>